<dbReference type="AlphaFoldDB" id="A0A8J3UZC4"/>
<keyword evidence="1" id="KW-1133">Transmembrane helix</keyword>
<evidence type="ECO:0000313" key="2">
    <source>
        <dbReference type="EMBL" id="GII51194.1"/>
    </source>
</evidence>
<dbReference type="Proteomes" id="UP000644610">
    <property type="component" value="Unassembled WGS sequence"/>
</dbReference>
<feature type="transmembrane region" description="Helical" evidence="1">
    <location>
        <begin position="54"/>
        <end position="74"/>
    </location>
</feature>
<dbReference type="InterPro" id="IPR045428">
    <property type="entry name" value="EACC1"/>
</dbReference>
<protein>
    <submittedName>
        <fullName evidence="2">Uncharacterized protein</fullName>
    </submittedName>
</protein>
<accession>A0A8J3UZC4</accession>
<organism evidence="2 3">
    <name type="scientific">Planotetraspora silvatica</name>
    <dbReference type="NCBI Taxonomy" id="234614"/>
    <lineage>
        <taxon>Bacteria</taxon>
        <taxon>Bacillati</taxon>
        <taxon>Actinomycetota</taxon>
        <taxon>Actinomycetes</taxon>
        <taxon>Streptosporangiales</taxon>
        <taxon>Streptosporangiaceae</taxon>
        <taxon>Planotetraspora</taxon>
    </lineage>
</organism>
<dbReference type="EMBL" id="BOOQ01000062">
    <property type="protein sequence ID" value="GII51194.1"/>
    <property type="molecule type" value="Genomic_DNA"/>
</dbReference>
<keyword evidence="1" id="KW-0812">Transmembrane</keyword>
<reference evidence="2" key="1">
    <citation type="submission" date="2021-01" db="EMBL/GenBank/DDBJ databases">
        <title>Whole genome shotgun sequence of Planotetraspora silvatica NBRC 100141.</title>
        <authorList>
            <person name="Komaki H."/>
            <person name="Tamura T."/>
        </authorList>
    </citation>
    <scope>NUCLEOTIDE SEQUENCE</scope>
    <source>
        <strain evidence="2">NBRC 100141</strain>
    </source>
</reference>
<comment type="caution">
    <text evidence="2">The sequence shown here is derived from an EMBL/GenBank/DDBJ whole genome shotgun (WGS) entry which is preliminary data.</text>
</comment>
<dbReference type="Pfam" id="PF19953">
    <property type="entry name" value="EACC1"/>
    <property type="match status" value="1"/>
</dbReference>
<keyword evidence="1" id="KW-0472">Membrane</keyword>
<keyword evidence="3" id="KW-1185">Reference proteome</keyword>
<evidence type="ECO:0000313" key="3">
    <source>
        <dbReference type="Proteomes" id="UP000644610"/>
    </source>
</evidence>
<gene>
    <name evidence="2" type="ORF">Psi02_76180</name>
</gene>
<dbReference type="RefSeq" id="WP_203980703.1">
    <property type="nucleotide sequence ID" value="NZ_BAAAKY010000004.1"/>
</dbReference>
<evidence type="ECO:0000256" key="1">
    <source>
        <dbReference type="SAM" id="Phobius"/>
    </source>
</evidence>
<sequence length="127" mass="12873">MEILVTVTAGDSADGLRDLRSWLAEEPELRGRVGLVEAEPAAGALGPIPEMLQVAFGAGGALATMAGVVIAWLGNRGGEVTVKLTRGDAVAEVSAKGVKSLDLAGTRALTTHIAEVLKNAEDARGAG</sequence>
<proteinExistence type="predicted"/>
<name>A0A8J3UZC4_9ACTN</name>